<dbReference type="AlphaFoldDB" id="A0A934WR45"/>
<keyword evidence="2" id="KW-1185">Reference proteome</keyword>
<gene>
    <name evidence="1" type="ORF">JKK62_04355</name>
</gene>
<evidence type="ECO:0000313" key="2">
    <source>
        <dbReference type="Proteomes" id="UP000633365"/>
    </source>
</evidence>
<dbReference type="EMBL" id="JAEQMG010000042">
    <property type="protein sequence ID" value="MBK6087889.1"/>
    <property type="molecule type" value="Genomic_DNA"/>
</dbReference>
<name>A0A934WR45_9FIRM</name>
<organism evidence="1 2">
    <name type="scientific">Ruminococcus difficilis</name>
    <dbReference type="NCBI Taxonomy" id="2763069"/>
    <lineage>
        <taxon>Bacteria</taxon>
        <taxon>Bacillati</taxon>
        <taxon>Bacillota</taxon>
        <taxon>Clostridia</taxon>
        <taxon>Eubacteriales</taxon>
        <taxon>Oscillospiraceae</taxon>
        <taxon>Ruminococcus</taxon>
    </lineage>
</organism>
<evidence type="ECO:0000313" key="1">
    <source>
        <dbReference type="EMBL" id="MBK6087889.1"/>
    </source>
</evidence>
<reference evidence="1" key="1">
    <citation type="submission" date="2021-01" db="EMBL/GenBank/DDBJ databases">
        <title>Genome public.</title>
        <authorList>
            <person name="Liu C."/>
            <person name="Sun Q."/>
        </authorList>
    </citation>
    <scope>NUCLEOTIDE SEQUENCE</scope>
    <source>
        <strain evidence="1">M6</strain>
    </source>
</reference>
<proteinExistence type="predicted"/>
<accession>A0A934WR45</accession>
<protein>
    <submittedName>
        <fullName evidence="1">Uncharacterized protein</fullName>
    </submittedName>
</protein>
<dbReference type="RefSeq" id="WP_201427042.1">
    <property type="nucleotide sequence ID" value="NZ_JAEQMG010000042.1"/>
</dbReference>
<dbReference type="Proteomes" id="UP000633365">
    <property type="component" value="Unassembled WGS sequence"/>
</dbReference>
<sequence>MAKTFQFDYPTPELVKEYVDKFDNDNNRSDFFKDSAIIKLYSKFPNNTDLDEVLAKVTLLNAFYSTQILDMDLLNVSRDIVELNIDSSIHGEKVDYDIVNRIAYGGIFYQRKLYSFASKFCSFHNPAEFPIVDSYSKGMLYYMNNCEDSCFHFFTHGFTQNDLNNYHNYCKVYNAFVKHFKLENISYKEIDKYLWKYAKYEMGSKIQITDTTVYLDRLI</sequence>
<comment type="caution">
    <text evidence="1">The sequence shown here is derived from an EMBL/GenBank/DDBJ whole genome shotgun (WGS) entry which is preliminary data.</text>
</comment>